<dbReference type="InterPro" id="IPR047262">
    <property type="entry name" value="PRX-like1"/>
</dbReference>
<dbReference type="PROSITE" id="PS51352">
    <property type="entry name" value="THIOREDOXIN_2"/>
    <property type="match status" value="1"/>
</dbReference>
<dbReference type="STRING" id="1166073.SAMN05192530_102453"/>
<keyword evidence="3" id="KW-1185">Reference proteome</keyword>
<dbReference type="InterPro" id="IPR036249">
    <property type="entry name" value="Thioredoxin-like_sf"/>
</dbReference>
<dbReference type="InterPro" id="IPR013766">
    <property type="entry name" value="Thioredoxin_domain"/>
</dbReference>
<dbReference type="Pfam" id="PF00578">
    <property type="entry name" value="AhpC-TSA"/>
    <property type="match status" value="1"/>
</dbReference>
<dbReference type="EMBL" id="FNIT01000002">
    <property type="protein sequence ID" value="SDN92229.1"/>
    <property type="molecule type" value="Genomic_DNA"/>
</dbReference>
<evidence type="ECO:0000313" key="3">
    <source>
        <dbReference type="Proteomes" id="UP000198793"/>
    </source>
</evidence>
<dbReference type="InterPro" id="IPR000866">
    <property type="entry name" value="AhpC/TSA"/>
</dbReference>
<feature type="domain" description="Thioredoxin" evidence="1">
    <location>
        <begin position="9"/>
        <end position="164"/>
    </location>
</feature>
<dbReference type="GO" id="GO:0016491">
    <property type="term" value="F:oxidoreductase activity"/>
    <property type="evidence" value="ECO:0007669"/>
    <property type="project" value="InterPro"/>
</dbReference>
<dbReference type="RefSeq" id="WP_090670776.1">
    <property type="nucleotide sequence ID" value="NZ_FNIT01000002.1"/>
</dbReference>
<dbReference type="OrthoDB" id="9809746at2"/>
<dbReference type="CDD" id="cd02969">
    <property type="entry name" value="PRX_like1"/>
    <property type="match status" value="1"/>
</dbReference>
<evidence type="ECO:0000259" key="1">
    <source>
        <dbReference type="PROSITE" id="PS51352"/>
    </source>
</evidence>
<dbReference type="Gene3D" id="3.40.30.10">
    <property type="entry name" value="Glutaredoxin"/>
    <property type="match status" value="1"/>
</dbReference>
<gene>
    <name evidence="2" type="ORF">SAMN05192530_102453</name>
</gene>
<proteinExistence type="predicted"/>
<dbReference type="GO" id="GO:0016209">
    <property type="term" value="F:antioxidant activity"/>
    <property type="evidence" value="ECO:0007669"/>
    <property type="project" value="InterPro"/>
</dbReference>
<dbReference type="AlphaFoldDB" id="A0A1H0FCN7"/>
<protein>
    <submittedName>
        <fullName evidence="2">Peroxiredoxin</fullName>
    </submittedName>
</protein>
<organism evidence="2 3">
    <name type="scientific">Aureimonas jatrophae</name>
    <dbReference type="NCBI Taxonomy" id="1166073"/>
    <lineage>
        <taxon>Bacteria</taxon>
        <taxon>Pseudomonadati</taxon>
        <taxon>Pseudomonadota</taxon>
        <taxon>Alphaproteobacteria</taxon>
        <taxon>Hyphomicrobiales</taxon>
        <taxon>Aurantimonadaceae</taxon>
        <taxon>Aureimonas</taxon>
    </lineage>
</organism>
<dbReference type="PANTHER" id="PTHR43640:SF1">
    <property type="entry name" value="THIOREDOXIN-DEPENDENT PEROXIREDOXIN"/>
    <property type="match status" value="1"/>
</dbReference>
<dbReference type="SUPFAM" id="SSF52833">
    <property type="entry name" value="Thioredoxin-like"/>
    <property type="match status" value="1"/>
</dbReference>
<dbReference type="PANTHER" id="PTHR43640">
    <property type="entry name" value="OS07G0260300 PROTEIN"/>
    <property type="match status" value="1"/>
</dbReference>
<reference evidence="2 3" key="1">
    <citation type="submission" date="2016-10" db="EMBL/GenBank/DDBJ databases">
        <authorList>
            <person name="de Groot N.N."/>
        </authorList>
    </citation>
    <scope>NUCLEOTIDE SEQUENCE [LARGE SCALE GENOMIC DNA]</scope>
    <source>
        <strain evidence="3">L7-484,KACC 16230,DSM 25025</strain>
    </source>
</reference>
<accession>A0A1H0FCN7</accession>
<name>A0A1H0FCN7_9HYPH</name>
<sequence length="195" mass="20963">MPKTESHPVTLGFRAPDFSLPGPTGQEVALADFADRPALLVAFISNRCPFVLLLREAFATFANEYAEKGLAVIAINSNDPVAHPEEALERLGIEAQEQGYRFPYLKDASQEVAKAYQAACTPDLFLFDGERRLVYHGQFDDARPGNGRSVTGADLRAAADAVLRGNPPLAHQVPSIGCNIKWAENNAPASISAAA</sequence>
<dbReference type="Proteomes" id="UP000198793">
    <property type="component" value="Unassembled WGS sequence"/>
</dbReference>
<evidence type="ECO:0000313" key="2">
    <source>
        <dbReference type="EMBL" id="SDN92229.1"/>
    </source>
</evidence>